<dbReference type="InterPro" id="IPR007848">
    <property type="entry name" value="Small_mtfrase_dom"/>
</dbReference>
<organism evidence="4 5">
    <name type="scientific">Ferrovibrio xuzhouensis</name>
    <dbReference type="NCBI Taxonomy" id="1576914"/>
    <lineage>
        <taxon>Bacteria</taxon>
        <taxon>Pseudomonadati</taxon>
        <taxon>Pseudomonadota</taxon>
        <taxon>Alphaproteobacteria</taxon>
        <taxon>Rhodospirillales</taxon>
        <taxon>Rhodospirillaceae</taxon>
        <taxon>Ferrovibrio</taxon>
    </lineage>
</organism>
<dbReference type="InterPro" id="IPR050210">
    <property type="entry name" value="tRNA_Adenine-N(6)_MTase"/>
</dbReference>
<dbReference type="RefSeq" id="WP_379721268.1">
    <property type="nucleotide sequence ID" value="NZ_JBHRYJ010000001.1"/>
</dbReference>
<evidence type="ECO:0000256" key="1">
    <source>
        <dbReference type="ARBA" id="ARBA00022603"/>
    </source>
</evidence>
<dbReference type="EMBL" id="JBHRYJ010000001">
    <property type="protein sequence ID" value="MFC3674390.1"/>
    <property type="molecule type" value="Genomic_DNA"/>
</dbReference>
<gene>
    <name evidence="4" type="ORF">ACFOOQ_02475</name>
</gene>
<keyword evidence="5" id="KW-1185">Reference proteome</keyword>
<keyword evidence="2" id="KW-0949">S-adenosyl-L-methionine</keyword>
<feature type="domain" description="Methyltransferase small" evidence="3">
    <location>
        <begin position="43"/>
        <end position="136"/>
    </location>
</feature>
<evidence type="ECO:0000259" key="3">
    <source>
        <dbReference type="Pfam" id="PF05175"/>
    </source>
</evidence>
<protein>
    <submittedName>
        <fullName evidence="4">tRNA1(Val) (Adenine(37)-N6)-methyltransferase</fullName>
        <ecNumber evidence="4">2.1.1.223</ecNumber>
    </submittedName>
</protein>
<dbReference type="GO" id="GO:0032259">
    <property type="term" value="P:methylation"/>
    <property type="evidence" value="ECO:0007669"/>
    <property type="project" value="UniProtKB-KW"/>
</dbReference>
<proteinExistence type="predicted"/>
<dbReference type="Proteomes" id="UP001595711">
    <property type="component" value="Unassembled WGS sequence"/>
</dbReference>
<evidence type="ECO:0000313" key="5">
    <source>
        <dbReference type="Proteomes" id="UP001595711"/>
    </source>
</evidence>
<dbReference type="PROSITE" id="PS00092">
    <property type="entry name" value="N6_MTASE"/>
    <property type="match status" value="1"/>
</dbReference>
<dbReference type="PANTHER" id="PTHR47739">
    <property type="entry name" value="TRNA1(VAL) (ADENINE(37)-N6)-METHYLTRANSFERASE"/>
    <property type="match status" value="1"/>
</dbReference>
<accession>A0ABV7VAC0</accession>
<evidence type="ECO:0000313" key="4">
    <source>
        <dbReference type="EMBL" id="MFC3674390.1"/>
    </source>
</evidence>
<dbReference type="GO" id="GO:0008168">
    <property type="term" value="F:methyltransferase activity"/>
    <property type="evidence" value="ECO:0007669"/>
    <property type="project" value="UniProtKB-KW"/>
</dbReference>
<dbReference type="Gene3D" id="3.40.50.150">
    <property type="entry name" value="Vaccinia Virus protein VP39"/>
    <property type="match status" value="1"/>
</dbReference>
<dbReference type="EC" id="2.1.1.223" evidence="4"/>
<sequence length="258" mass="27039">MTAAEQTRPDHTRPDHTRDALLGGRILIEQPRRGQRATADAVMLAAAVPAKRGQAVLELGAGSGVGMLCLAARLPGIAVDGIEIQPDLVALAARNIAANGLEDRLRVVAGDLRRRVAGITPNSYDQVFANPPYFDTARHRASPHAGRATARSESGEADLPQWIAAMLRHAKPGGRLTLIHKAERLADILQAFGSKAGGIRIVPLQSRQGEAAKRIIVSAVKGSRAPLELAPGLVLHGADGGYVPAVDAMLRSGAAFPG</sequence>
<dbReference type="InterPro" id="IPR029063">
    <property type="entry name" value="SAM-dependent_MTases_sf"/>
</dbReference>
<dbReference type="Pfam" id="PF05175">
    <property type="entry name" value="MTS"/>
    <property type="match status" value="1"/>
</dbReference>
<name>A0ABV7VAC0_9PROT</name>
<dbReference type="CDD" id="cd02440">
    <property type="entry name" value="AdoMet_MTases"/>
    <property type="match status" value="1"/>
</dbReference>
<dbReference type="InterPro" id="IPR002052">
    <property type="entry name" value="DNA_methylase_N6_adenine_CS"/>
</dbReference>
<keyword evidence="1 4" id="KW-0489">Methyltransferase</keyword>
<keyword evidence="4" id="KW-0808">Transferase</keyword>
<dbReference type="PANTHER" id="PTHR47739:SF1">
    <property type="entry name" value="TRNA1(VAL) (ADENINE(37)-N6)-METHYLTRANSFERASE"/>
    <property type="match status" value="1"/>
</dbReference>
<dbReference type="SUPFAM" id="SSF53335">
    <property type="entry name" value="S-adenosyl-L-methionine-dependent methyltransferases"/>
    <property type="match status" value="1"/>
</dbReference>
<comment type="caution">
    <text evidence="4">The sequence shown here is derived from an EMBL/GenBank/DDBJ whole genome shotgun (WGS) entry which is preliminary data.</text>
</comment>
<evidence type="ECO:0000256" key="2">
    <source>
        <dbReference type="ARBA" id="ARBA00022691"/>
    </source>
</evidence>
<reference evidence="5" key="1">
    <citation type="journal article" date="2019" name="Int. J. Syst. Evol. Microbiol.">
        <title>The Global Catalogue of Microorganisms (GCM) 10K type strain sequencing project: providing services to taxonomists for standard genome sequencing and annotation.</title>
        <authorList>
            <consortium name="The Broad Institute Genomics Platform"/>
            <consortium name="The Broad Institute Genome Sequencing Center for Infectious Disease"/>
            <person name="Wu L."/>
            <person name="Ma J."/>
        </authorList>
    </citation>
    <scope>NUCLEOTIDE SEQUENCE [LARGE SCALE GENOMIC DNA]</scope>
    <source>
        <strain evidence="5">KCTC 42182</strain>
    </source>
</reference>